<keyword evidence="3" id="KW-1185">Reference proteome</keyword>
<keyword evidence="1" id="KW-1133">Transmembrane helix</keyword>
<dbReference type="AlphaFoldDB" id="A0A6H5IHJ1"/>
<evidence type="ECO:0000313" key="2">
    <source>
        <dbReference type="EMBL" id="CAB0036510.1"/>
    </source>
</evidence>
<keyword evidence="1" id="KW-0472">Membrane</keyword>
<organism evidence="2 3">
    <name type="scientific">Trichogramma brassicae</name>
    <dbReference type="NCBI Taxonomy" id="86971"/>
    <lineage>
        <taxon>Eukaryota</taxon>
        <taxon>Metazoa</taxon>
        <taxon>Ecdysozoa</taxon>
        <taxon>Arthropoda</taxon>
        <taxon>Hexapoda</taxon>
        <taxon>Insecta</taxon>
        <taxon>Pterygota</taxon>
        <taxon>Neoptera</taxon>
        <taxon>Endopterygota</taxon>
        <taxon>Hymenoptera</taxon>
        <taxon>Apocrita</taxon>
        <taxon>Proctotrupomorpha</taxon>
        <taxon>Chalcidoidea</taxon>
        <taxon>Trichogrammatidae</taxon>
        <taxon>Trichogramma</taxon>
    </lineage>
</organism>
<keyword evidence="1" id="KW-0812">Transmembrane</keyword>
<reference evidence="2 3" key="1">
    <citation type="submission" date="2020-02" db="EMBL/GenBank/DDBJ databases">
        <authorList>
            <person name="Ferguson B K."/>
        </authorList>
    </citation>
    <scope>NUCLEOTIDE SEQUENCE [LARGE SCALE GENOMIC DNA]</scope>
</reference>
<gene>
    <name evidence="2" type="ORF">TBRA_LOCUS8376</name>
</gene>
<proteinExistence type="predicted"/>
<sequence length="415" mass="48245">MQWCESGATQQWLAVFVAFGLVCVAAANYEFDEFGSHPLVKLPWVKEEPSDNWIIEAGDSCHSENLETLTFYGLTYKEKLRNGGSKNKKTFFFEKLKKAKSTNTLRQVQRSNLTITKFEIRIWKQFSWNLSMCSNSTNYFTEATTRLIIESNLLICVFIFDYHNNRQFQEKLRLKLNKCEELFYLQDFQRDHGQCSASSRNCIWAHDAVVWCDAAVAGRLRRVWARLCSRCELRNSMNSAVYKGIREKKLEFFDPKNACNIRIRSGAGRSEDGHETVREHGLFEKSTTDLKKCLTEDQDLADKKTTDLKLLPDLSLHDLILMGPDQAAKRLSLEDYHRFAWANQLHGQVPEKVLHSLQQARVREKLARGFFRRWALYPFWDLIHYLVPIECCEAIIARPAWSNRGLVEHLRGGRA</sequence>
<evidence type="ECO:0000313" key="3">
    <source>
        <dbReference type="Proteomes" id="UP000479190"/>
    </source>
</evidence>
<dbReference type="EMBL" id="CADCXV010000818">
    <property type="protein sequence ID" value="CAB0036510.1"/>
    <property type="molecule type" value="Genomic_DNA"/>
</dbReference>
<dbReference type="Proteomes" id="UP000479190">
    <property type="component" value="Unassembled WGS sequence"/>
</dbReference>
<evidence type="ECO:0000256" key="1">
    <source>
        <dbReference type="SAM" id="Phobius"/>
    </source>
</evidence>
<protein>
    <submittedName>
        <fullName evidence="2">Uncharacterized protein</fullName>
    </submittedName>
</protein>
<accession>A0A6H5IHJ1</accession>
<feature type="transmembrane region" description="Helical" evidence="1">
    <location>
        <begin position="12"/>
        <end position="29"/>
    </location>
</feature>
<name>A0A6H5IHJ1_9HYME</name>